<dbReference type="AlphaFoldDB" id="A0AAV5A2C0"/>
<dbReference type="EMBL" id="BPWL01000002">
    <property type="protein sequence ID" value="GJJ07587.1"/>
    <property type="molecule type" value="Genomic_DNA"/>
</dbReference>
<protein>
    <submittedName>
        <fullName evidence="2">Uncharacterized protein</fullName>
    </submittedName>
</protein>
<dbReference type="Proteomes" id="UP001050691">
    <property type="component" value="Unassembled WGS sequence"/>
</dbReference>
<evidence type="ECO:0000256" key="1">
    <source>
        <dbReference type="SAM" id="MobiDB-lite"/>
    </source>
</evidence>
<keyword evidence="3" id="KW-1185">Reference proteome</keyword>
<proteinExistence type="predicted"/>
<evidence type="ECO:0000313" key="2">
    <source>
        <dbReference type="EMBL" id="GJJ07587.1"/>
    </source>
</evidence>
<reference evidence="2" key="1">
    <citation type="submission" date="2021-10" db="EMBL/GenBank/DDBJ databases">
        <title>De novo Genome Assembly of Clathrus columnatus (Basidiomycota, Fungi) Using Illumina and Nanopore Sequence Data.</title>
        <authorList>
            <person name="Ogiso-Tanaka E."/>
            <person name="Itagaki H."/>
            <person name="Hosoya T."/>
            <person name="Hosaka K."/>
        </authorList>
    </citation>
    <scope>NUCLEOTIDE SEQUENCE</scope>
    <source>
        <strain evidence="2">MO-923</strain>
    </source>
</reference>
<gene>
    <name evidence="2" type="ORF">Clacol_001790</name>
</gene>
<organism evidence="2 3">
    <name type="scientific">Clathrus columnatus</name>
    <dbReference type="NCBI Taxonomy" id="1419009"/>
    <lineage>
        <taxon>Eukaryota</taxon>
        <taxon>Fungi</taxon>
        <taxon>Dikarya</taxon>
        <taxon>Basidiomycota</taxon>
        <taxon>Agaricomycotina</taxon>
        <taxon>Agaricomycetes</taxon>
        <taxon>Phallomycetidae</taxon>
        <taxon>Phallales</taxon>
        <taxon>Clathraceae</taxon>
        <taxon>Clathrus</taxon>
    </lineage>
</organism>
<accession>A0AAV5A2C0</accession>
<feature type="region of interest" description="Disordered" evidence="1">
    <location>
        <begin position="162"/>
        <end position="187"/>
    </location>
</feature>
<comment type="caution">
    <text evidence="2">The sequence shown here is derived from an EMBL/GenBank/DDBJ whole genome shotgun (WGS) entry which is preliminary data.</text>
</comment>
<name>A0AAV5A2C0_9AGAM</name>
<sequence>MSDVPAIVDSTLSNALQALSRALLALGPESVSPDPLTESDIEVDGVCPICLVSFRAHLAEEEMASVMESPAHASGDLGVTRLQGTCKQHTELITDTNPRTSGVINENGGESPVQDNPETAAARLVNDVIRDVLDRLSPSGSGLTNTDLHTLLESVLPTLIPPISQTESSDPLDLETDYRSEFGGMYS</sequence>
<evidence type="ECO:0000313" key="3">
    <source>
        <dbReference type="Proteomes" id="UP001050691"/>
    </source>
</evidence>